<comment type="similarity">
    <text evidence="1">Belongs to the GMC oxidoreductase family.</text>
</comment>
<evidence type="ECO:0000256" key="1">
    <source>
        <dbReference type="ARBA" id="ARBA00010790"/>
    </source>
</evidence>
<dbReference type="PANTHER" id="PTHR11552:SF78">
    <property type="entry name" value="GLUCOSE-METHANOL-CHOLINE OXIDOREDUCTASE N-TERMINAL DOMAIN-CONTAINING PROTEIN"/>
    <property type="match status" value="1"/>
</dbReference>
<dbReference type="InterPro" id="IPR000172">
    <property type="entry name" value="GMC_OxRdtase_N"/>
</dbReference>
<dbReference type="PROSITE" id="PS00624">
    <property type="entry name" value="GMC_OXRED_2"/>
    <property type="match status" value="1"/>
</dbReference>
<organism evidence="4 5">
    <name type="scientific">Glutinoglossum americanum</name>
    <dbReference type="NCBI Taxonomy" id="1670608"/>
    <lineage>
        <taxon>Eukaryota</taxon>
        <taxon>Fungi</taxon>
        <taxon>Dikarya</taxon>
        <taxon>Ascomycota</taxon>
        <taxon>Pezizomycotina</taxon>
        <taxon>Geoglossomycetes</taxon>
        <taxon>Geoglossales</taxon>
        <taxon>Geoglossaceae</taxon>
        <taxon>Glutinoglossum</taxon>
    </lineage>
</organism>
<dbReference type="SUPFAM" id="SSF51905">
    <property type="entry name" value="FAD/NAD(P)-binding domain"/>
    <property type="match status" value="1"/>
</dbReference>
<name>A0A9P8KYP9_9PEZI</name>
<dbReference type="AlphaFoldDB" id="A0A9P8KYP9"/>
<dbReference type="SUPFAM" id="SSF54373">
    <property type="entry name" value="FAD-linked reductases, C-terminal domain"/>
    <property type="match status" value="1"/>
</dbReference>
<dbReference type="Proteomes" id="UP000698800">
    <property type="component" value="Unassembled WGS sequence"/>
</dbReference>
<comment type="caution">
    <text evidence="4">The sequence shown here is derived from an EMBL/GenBank/DDBJ whole genome shotgun (WGS) entry which is preliminary data.</text>
</comment>
<comment type="cofactor">
    <cofactor evidence="2">
        <name>FAD</name>
        <dbReference type="ChEBI" id="CHEBI:57692"/>
    </cofactor>
</comment>
<dbReference type="InterPro" id="IPR007867">
    <property type="entry name" value="GMC_OxRtase_C"/>
</dbReference>
<dbReference type="Pfam" id="PF00732">
    <property type="entry name" value="GMC_oxred_N"/>
    <property type="match status" value="1"/>
</dbReference>
<dbReference type="InterPro" id="IPR012132">
    <property type="entry name" value="GMC_OxRdtase"/>
</dbReference>
<dbReference type="Pfam" id="PF05199">
    <property type="entry name" value="GMC_oxred_C"/>
    <property type="match status" value="1"/>
</dbReference>
<dbReference type="Gene3D" id="3.30.560.10">
    <property type="entry name" value="Glucose Oxidase, domain 3"/>
    <property type="match status" value="1"/>
</dbReference>
<evidence type="ECO:0000256" key="2">
    <source>
        <dbReference type="PIRSR" id="PIRSR000137-2"/>
    </source>
</evidence>
<dbReference type="GO" id="GO:0016614">
    <property type="term" value="F:oxidoreductase activity, acting on CH-OH group of donors"/>
    <property type="evidence" value="ECO:0007669"/>
    <property type="project" value="InterPro"/>
</dbReference>
<evidence type="ECO:0000313" key="4">
    <source>
        <dbReference type="EMBL" id="KAH0542706.1"/>
    </source>
</evidence>
<proteinExistence type="inferred from homology"/>
<dbReference type="GO" id="GO:0050660">
    <property type="term" value="F:flavin adenine dinucleotide binding"/>
    <property type="evidence" value="ECO:0007669"/>
    <property type="project" value="InterPro"/>
</dbReference>
<evidence type="ECO:0000259" key="3">
    <source>
        <dbReference type="PROSITE" id="PS00624"/>
    </source>
</evidence>
<keyword evidence="5" id="KW-1185">Reference proteome</keyword>
<protein>
    <recommendedName>
        <fullName evidence="3">Glucose-methanol-choline oxidoreductase N-terminal domain-containing protein</fullName>
    </recommendedName>
</protein>
<feature type="domain" description="Glucose-methanol-choline oxidoreductase N-terminal" evidence="3">
    <location>
        <begin position="277"/>
        <end position="291"/>
    </location>
</feature>
<gene>
    <name evidence="4" type="ORF">FGG08_002941</name>
</gene>
<dbReference type="Gene3D" id="3.50.50.60">
    <property type="entry name" value="FAD/NAD(P)-binding domain"/>
    <property type="match status" value="1"/>
</dbReference>
<dbReference type="PANTHER" id="PTHR11552">
    <property type="entry name" value="GLUCOSE-METHANOL-CHOLINE GMC OXIDOREDUCTASE"/>
    <property type="match status" value="1"/>
</dbReference>
<keyword evidence="2" id="KW-0274">FAD</keyword>
<evidence type="ECO:0000313" key="5">
    <source>
        <dbReference type="Proteomes" id="UP000698800"/>
    </source>
</evidence>
<keyword evidence="2" id="KW-0285">Flavoprotein</keyword>
<reference evidence="4" key="1">
    <citation type="submission" date="2021-03" db="EMBL/GenBank/DDBJ databases">
        <title>Comparative genomics and phylogenomic investigation of the class Geoglossomycetes provide insights into ecological specialization and systematics.</title>
        <authorList>
            <person name="Melie T."/>
            <person name="Pirro S."/>
            <person name="Miller A.N."/>
            <person name="Quandt A."/>
        </authorList>
    </citation>
    <scope>NUCLEOTIDE SEQUENCE</scope>
    <source>
        <strain evidence="4">GBOQ0MN5Z8</strain>
    </source>
</reference>
<feature type="binding site" evidence="2">
    <location>
        <position position="235"/>
    </location>
    <ligand>
        <name>FAD</name>
        <dbReference type="ChEBI" id="CHEBI:57692"/>
    </ligand>
</feature>
<dbReference type="OrthoDB" id="269227at2759"/>
<sequence length="614" mass="66712">MADCNGVLHEVDVIIAGGGAAGCVVAGRLARADPSLEILVVESGINTKNNPQIIHPAYFPSNLVPDTKTAFFYKGKPSEHIAGRAPIVPTGACLGGGSSINYMMYTRGQAIDYDSWDTEGWSAKDLIPLFRKTEKFHLDDPAIDKSVHGYDGDFNVSRGTFTDKAFQDDFIDSAASIGIKEAVDANNFVEGNAVGRWLMWIDPETGFRQDVPHRLIYPTLDAGNTKLQVLTESKVVRVLFDQSKRAVGIEHISNQASAEGGQPKVVRARKLVVVSAGALGSPQILQRSGIGNEQKLSPLGISTLSAVDGVGTNYQDHDLLVVPYRSKAKPEDTLDGLLSGRLSLKEALKQKTLNPSRNILGWNGIDNAAKLRPSPEEVKALGPTFEEHWNRDFRDQPPRPLALLAVLSSFAGDQSSVPPGQYFTTASYTAYPYSRGSIHITGPSVTDYPDFDSGILSQPVDVTKSVWGYKKQRELARRMKHYAGTLEAGRPKFRDGSKAGFEFVDAKQARGEWEDIEYDAEDDEAIAQFVRENISTTFHSMGTCAMKPLEEGGVVDKHLNVYGVSGLKVADLSICPKNVGSNTYSTALVIGEKAAVIIAEELGITIAEELRIKL</sequence>
<dbReference type="InterPro" id="IPR036188">
    <property type="entry name" value="FAD/NAD-bd_sf"/>
</dbReference>
<dbReference type="PIRSF" id="PIRSF000137">
    <property type="entry name" value="Alcohol_oxidase"/>
    <property type="match status" value="1"/>
</dbReference>
<accession>A0A9P8KYP9</accession>
<dbReference type="EMBL" id="JAGHQL010000048">
    <property type="protein sequence ID" value="KAH0542706.1"/>
    <property type="molecule type" value="Genomic_DNA"/>
</dbReference>